<proteinExistence type="predicted"/>
<accession>A0A2S7IWI4</accession>
<dbReference type="RefSeq" id="WP_104756841.1">
    <property type="nucleotide sequence ID" value="NZ_PTRC01000031.1"/>
</dbReference>
<evidence type="ECO:0000313" key="2">
    <source>
        <dbReference type="Proteomes" id="UP000238493"/>
    </source>
</evidence>
<comment type="caution">
    <text evidence="1">The sequence shown here is derived from an EMBL/GenBank/DDBJ whole genome shotgun (WGS) entry which is preliminary data.</text>
</comment>
<dbReference type="AlphaFoldDB" id="A0A2S7IWI4"/>
<dbReference type="EMBL" id="PTRC01000031">
    <property type="protein sequence ID" value="PQA72318.1"/>
    <property type="molecule type" value="Genomic_DNA"/>
</dbReference>
<name>A0A2S7IWI4_9HYPH</name>
<evidence type="ECO:0000313" key="1">
    <source>
        <dbReference type="EMBL" id="PQA72318.1"/>
    </source>
</evidence>
<reference evidence="1 2" key="1">
    <citation type="submission" date="2018-02" db="EMBL/GenBank/DDBJ databases">
        <title>Draft genome sequence of Ochrobactrum oryzae found in Brazil.</title>
        <authorList>
            <person name="Cerdeira L."/>
            <person name="Andrade F."/>
            <person name="Zacariotto T."/>
            <person name="Barbosa B."/>
            <person name="Santos S."/>
            <person name="Cassetari V."/>
            <person name="Lincopan N."/>
        </authorList>
    </citation>
    <scope>NUCLEOTIDE SEQUENCE [LARGE SCALE GENOMIC DNA]</scope>
    <source>
        <strain evidence="1 2">OA447</strain>
    </source>
</reference>
<gene>
    <name evidence="1" type="ORF">C3731_17185</name>
</gene>
<dbReference type="OrthoDB" id="9892741at2"/>
<organism evidence="1 2">
    <name type="scientific">Brucella oryzae</name>
    <dbReference type="NCBI Taxonomy" id="335286"/>
    <lineage>
        <taxon>Bacteria</taxon>
        <taxon>Pseudomonadati</taxon>
        <taxon>Pseudomonadota</taxon>
        <taxon>Alphaproteobacteria</taxon>
        <taxon>Hyphomicrobiales</taxon>
        <taxon>Brucellaceae</taxon>
        <taxon>Brucella/Ochrobactrum group</taxon>
        <taxon>Brucella</taxon>
    </lineage>
</organism>
<protein>
    <submittedName>
        <fullName evidence="1">Uncharacterized protein</fullName>
    </submittedName>
</protein>
<keyword evidence="2" id="KW-1185">Reference proteome</keyword>
<sequence>MNVLEIPTEEFPLNHARYTYMMDELRSAARGFEQLQQHGWPNGKELDSKLMKIHADLNQVWNLIQETERQLATSVASKP</sequence>
<dbReference type="Proteomes" id="UP000238493">
    <property type="component" value="Unassembled WGS sequence"/>
</dbReference>